<feature type="region of interest" description="Disordered" evidence="1">
    <location>
        <begin position="296"/>
        <end position="316"/>
    </location>
</feature>
<evidence type="ECO:0000256" key="1">
    <source>
        <dbReference type="SAM" id="MobiDB-lite"/>
    </source>
</evidence>
<comment type="caution">
    <text evidence="2">The sequence shown here is derived from an EMBL/GenBank/DDBJ whole genome shotgun (WGS) entry which is preliminary data.</text>
</comment>
<name>A0A7W8J6D6_9BACT</name>
<evidence type="ECO:0008006" key="4">
    <source>
        <dbReference type="Google" id="ProtNLM"/>
    </source>
</evidence>
<feature type="compositionally biased region" description="Polar residues" evidence="1">
    <location>
        <begin position="198"/>
        <end position="219"/>
    </location>
</feature>
<accession>A0A7W8J6D6</accession>
<feature type="region of interest" description="Disordered" evidence="1">
    <location>
        <begin position="198"/>
        <end position="226"/>
    </location>
</feature>
<proteinExistence type="predicted"/>
<gene>
    <name evidence="2" type="ORF">HDF10_001365</name>
</gene>
<feature type="compositionally biased region" description="Polar residues" evidence="1">
    <location>
        <begin position="306"/>
        <end position="316"/>
    </location>
</feature>
<protein>
    <recommendedName>
        <fullName evidence="4">YXWGXW repeat-containing protein</fullName>
    </recommendedName>
</protein>
<dbReference type="EMBL" id="JACHDZ010000002">
    <property type="protein sequence ID" value="MBB5343390.1"/>
    <property type="molecule type" value="Genomic_DNA"/>
</dbReference>
<feature type="compositionally biased region" description="Low complexity" evidence="1">
    <location>
        <begin position="369"/>
        <end position="379"/>
    </location>
</feature>
<feature type="region of interest" description="Disordered" evidence="1">
    <location>
        <begin position="331"/>
        <end position="397"/>
    </location>
</feature>
<sequence>MITFIRRRFFYVAILLGALCVTPIASFAQIAVGVSIHVAPPALPVYTQPPCPTPGYLWTPGYWAYGAAGYYWVPGVWVAPPRVGVLWTPPYWGFVGGVYVFHAGYWGPHVGFYGGINYGFGYSGVGFGGGVWAGNVFRYNTAVVNVNTAVIHNTYVNRTVINNTVVNHTSFSGPGGIPAQPTPQERMAMNEQHLQPTVNQLSHQQTASQDRSQWASSNGGRPATAAMNTVNGRRYDQQGRIANGVASGQLTADETKHLENREANLNSTIHNDRQANGGSLTSQERQNINQRQNNISNSIYDDKHNGATQTYGNNEVGQRRYDQQQRLAQGIASGQTPAAGAARTEQREHNINRSIAADRAANGGRLTQQERQNINRRQNGASRQIYRQKHNAAHAPR</sequence>
<dbReference type="Proteomes" id="UP000569092">
    <property type="component" value="Unassembled WGS sequence"/>
</dbReference>
<dbReference type="InterPro" id="IPR024447">
    <property type="entry name" value="YXWGXW_rpt"/>
</dbReference>
<dbReference type="Pfam" id="PF12779">
    <property type="entry name" value="WXXGXW"/>
    <property type="match status" value="1"/>
</dbReference>
<dbReference type="AlphaFoldDB" id="A0A7W8J6D6"/>
<evidence type="ECO:0000313" key="2">
    <source>
        <dbReference type="EMBL" id="MBB5343390.1"/>
    </source>
</evidence>
<feature type="compositionally biased region" description="Basic residues" evidence="1">
    <location>
        <begin position="386"/>
        <end position="397"/>
    </location>
</feature>
<evidence type="ECO:0000313" key="3">
    <source>
        <dbReference type="Proteomes" id="UP000569092"/>
    </source>
</evidence>
<reference evidence="2 3" key="1">
    <citation type="submission" date="2020-08" db="EMBL/GenBank/DDBJ databases">
        <title>Genomic Encyclopedia of Type Strains, Phase IV (KMG-V): Genome sequencing to study the core and pangenomes of soil and plant-associated prokaryotes.</title>
        <authorList>
            <person name="Whitman W."/>
        </authorList>
    </citation>
    <scope>NUCLEOTIDE SEQUENCE [LARGE SCALE GENOMIC DNA]</scope>
    <source>
        <strain evidence="2 3">M8US30</strain>
    </source>
</reference>
<organism evidence="2 3">
    <name type="scientific">Tunturiibacter lichenicola</name>
    <dbReference type="NCBI Taxonomy" id="2051959"/>
    <lineage>
        <taxon>Bacteria</taxon>
        <taxon>Pseudomonadati</taxon>
        <taxon>Acidobacteriota</taxon>
        <taxon>Terriglobia</taxon>
        <taxon>Terriglobales</taxon>
        <taxon>Acidobacteriaceae</taxon>
        <taxon>Tunturiibacter</taxon>
    </lineage>
</organism>